<protein>
    <recommendedName>
        <fullName evidence="2">UPF0178 protein SAMN05421687_10191</fullName>
    </recommendedName>
</protein>
<dbReference type="PANTHER" id="PTHR35146:SF1">
    <property type="entry name" value="UPF0178 PROTEIN YAII"/>
    <property type="match status" value="1"/>
</dbReference>
<keyword evidence="4" id="KW-1185">Reference proteome</keyword>
<dbReference type="EMBL" id="FTOC01000001">
    <property type="protein sequence ID" value="SIS36836.1"/>
    <property type="molecule type" value="Genomic_DNA"/>
</dbReference>
<dbReference type="Pfam" id="PF02639">
    <property type="entry name" value="DUF188"/>
    <property type="match status" value="1"/>
</dbReference>
<evidence type="ECO:0000256" key="1">
    <source>
        <dbReference type="ARBA" id="ARBA00008522"/>
    </source>
</evidence>
<reference evidence="4" key="1">
    <citation type="submission" date="2017-01" db="EMBL/GenBank/DDBJ databases">
        <authorList>
            <person name="Varghese N."/>
            <person name="Submissions S."/>
        </authorList>
    </citation>
    <scope>NUCLEOTIDE SEQUENCE [LARGE SCALE GENOMIC DNA]</scope>
    <source>
        <strain evidence="4">DSM 23127</strain>
    </source>
</reference>
<sequence length="160" mass="18442">MISSVETRIMTKNTIVIWVDADSCPVKEEIESVKTQKSAVVRYIASYDHYTLDHDRDWTFVEKGQDAVDFYILNNVTKGDAVITQDLSLASLLLERGVYVITPRGKQIKSYEIESIMHSKYIRMKEKRQGRYGKGPSALTKQDRLLFKEKFSDLLDELLS</sequence>
<name>A0A1N7IIL3_9BACI</name>
<dbReference type="InterPro" id="IPR003791">
    <property type="entry name" value="UPF0178"/>
</dbReference>
<evidence type="ECO:0000313" key="4">
    <source>
        <dbReference type="Proteomes" id="UP000187608"/>
    </source>
</evidence>
<comment type="similarity">
    <text evidence="1 2">Belongs to the UPF0178 family.</text>
</comment>
<dbReference type="STRING" id="570947.SAMN05421687_10191"/>
<proteinExistence type="inferred from homology"/>
<organism evidence="3 4">
    <name type="scientific">Salimicrobium flavidum</name>
    <dbReference type="NCBI Taxonomy" id="570947"/>
    <lineage>
        <taxon>Bacteria</taxon>
        <taxon>Bacillati</taxon>
        <taxon>Bacillota</taxon>
        <taxon>Bacilli</taxon>
        <taxon>Bacillales</taxon>
        <taxon>Bacillaceae</taxon>
        <taxon>Salimicrobium</taxon>
    </lineage>
</organism>
<dbReference type="Proteomes" id="UP000187608">
    <property type="component" value="Unassembled WGS sequence"/>
</dbReference>
<evidence type="ECO:0000313" key="3">
    <source>
        <dbReference type="EMBL" id="SIS36836.1"/>
    </source>
</evidence>
<evidence type="ECO:0000256" key="2">
    <source>
        <dbReference type="HAMAP-Rule" id="MF_00489"/>
    </source>
</evidence>
<dbReference type="PANTHER" id="PTHR35146">
    <property type="entry name" value="UPF0178 PROTEIN YAII"/>
    <property type="match status" value="1"/>
</dbReference>
<accession>A0A1N7IIL3</accession>
<gene>
    <name evidence="3" type="ORF">SAMN05421687_10191</name>
</gene>
<dbReference type="AlphaFoldDB" id="A0A1N7IIL3"/>
<dbReference type="HAMAP" id="MF_00489">
    <property type="entry name" value="UPF0178"/>
    <property type="match status" value="1"/>
</dbReference>